<evidence type="ECO:0000313" key="2">
    <source>
        <dbReference type="Proteomes" id="UP000018849"/>
    </source>
</evidence>
<organism evidence="1 2">
    <name type="scientific">Pseudomonas syringae pv. actinidiae ICMP 19096</name>
    <dbReference type="NCBI Taxonomy" id="1194405"/>
    <lineage>
        <taxon>Bacteria</taxon>
        <taxon>Pseudomonadati</taxon>
        <taxon>Pseudomonadota</taxon>
        <taxon>Gammaproteobacteria</taxon>
        <taxon>Pseudomonadales</taxon>
        <taxon>Pseudomonadaceae</taxon>
        <taxon>Pseudomonas</taxon>
        <taxon>Pseudomonas syringae</taxon>
    </lineage>
</organism>
<evidence type="ECO:0000313" key="1">
    <source>
        <dbReference type="EMBL" id="EPN69263.1"/>
    </source>
</evidence>
<accession>A0A656K449</accession>
<dbReference type="Proteomes" id="UP000018849">
    <property type="component" value="Unassembled WGS sequence"/>
</dbReference>
<dbReference type="EMBL" id="AOKF01000155">
    <property type="protein sequence ID" value="EPN69263.1"/>
    <property type="molecule type" value="Genomic_DNA"/>
</dbReference>
<dbReference type="AlphaFoldDB" id="A0A656K449"/>
<gene>
    <name evidence="1" type="ORF">A245_02108</name>
</gene>
<sequence length="66" mass="7363">MVGAVRYVVSAEDMALKFHSDASARPAMPRRKGAGTCHSNVESIVIILLPQLFQQVQNKMRNMQSF</sequence>
<name>A0A656K449_PSESF</name>
<reference evidence="1 2" key="1">
    <citation type="journal article" date="2013" name="PLoS Pathog.">
        <title>Genomic analysis of the Kiwifruit pathogen Pseudomonas syringae pv. actinidiae provides insight into the origins of an emergent plant disease.</title>
        <authorList>
            <person name="McCann H.C."/>
            <person name="Rikkerink E.H."/>
            <person name="Bertels F."/>
            <person name="Fiers M."/>
            <person name="Lu A."/>
            <person name="Rees-George J."/>
            <person name="Andersen M.T."/>
            <person name="Gleave A.P."/>
            <person name="Haubold B."/>
            <person name="Wohlers M.W."/>
            <person name="Guttman D.S."/>
            <person name="Wang P.W."/>
            <person name="Straub C."/>
            <person name="Vanneste J.L."/>
            <person name="Rainey P.B."/>
            <person name="Templeton M.D."/>
        </authorList>
    </citation>
    <scope>NUCLEOTIDE SEQUENCE [LARGE SCALE GENOMIC DNA]</scope>
    <source>
        <strain evidence="1 2">ICMP 19096</strain>
    </source>
</reference>
<comment type="caution">
    <text evidence="1">The sequence shown here is derived from an EMBL/GenBank/DDBJ whole genome shotgun (WGS) entry which is preliminary data.</text>
</comment>
<protein>
    <submittedName>
        <fullName evidence="1">Uncharacterized protein</fullName>
    </submittedName>
</protein>
<proteinExistence type="predicted"/>